<evidence type="ECO:0000313" key="1">
    <source>
        <dbReference type="EMBL" id="PID58925.1"/>
    </source>
</evidence>
<reference evidence="1 2" key="1">
    <citation type="submission" date="2017-10" db="EMBL/GenBank/DDBJ databases">
        <title>Novel microbial diversity and functional potential in the marine mammal oral microbiome.</title>
        <authorList>
            <person name="Dudek N.K."/>
            <person name="Sun C.L."/>
            <person name="Burstein D."/>
            <person name="Kantor R.S."/>
            <person name="Aliaga Goltsman D.S."/>
            <person name="Bik E.M."/>
            <person name="Thomas B.C."/>
            <person name="Banfield J.F."/>
            <person name="Relman D.A."/>
        </authorList>
    </citation>
    <scope>NUCLEOTIDE SEQUENCE [LARGE SCALE GENOMIC DNA]</scope>
    <source>
        <strain evidence="1">DOLZORAL124_49_17</strain>
    </source>
</reference>
<accession>A0A2G6EA24</accession>
<sequence>MSKLGKTALKQQLAQRSKAQLLDEIVELFEKFSVVRDYYQAQFNPLDREQLLEKYKAVIHQEFFPERGTGKARRSVAQKAISDYKKVVGDPLGVADLLLYVVETGVQFTNAYGDMDEPFYTSMERIYHQAIQHLVKHGIQERFELRCHSILTQTRHVGWGFYDTMSEIFYGSFER</sequence>
<dbReference type="InterPro" id="IPR046153">
    <property type="entry name" value="DUF6155"/>
</dbReference>
<protein>
    <submittedName>
        <fullName evidence="1">Uncharacterized protein</fullName>
    </submittedName>
</protein>
<dbReference type="EMBL" id="PDPS01000021">
    <property type="protein sequence ID" value="PID58925.1"/>
    <property type="molecule type" value="Genomic_DNA"/>
</dbReference>
<name>A0A2G6EA24_9BACT</name>
<comment type="caution">
    <text evidence="1">The sequence shown here is derived from an EMBL/GenBank/DDBJ whole genome shotgun (WGS) entry which is preliminary data.</text>
</comment>
<dbReference type="Pfam" id="PF19652">
    <property type="entry name" value="DUF6155"/>
    <property type="match status" value="1"/>
</dbReference>
<gene>
    <name evidence="1" type="ORF">CSB45_02690</name>
</gene>
<dbReference type="AlphaFoldDB" id="A0A2G6EA24"/>
<proteinExistence type="predicted"/>
<organism evidence="1 2">
    <name type="scientific">candidate division KSB3 bacterium</name>
    <dbReference type="NCBI Taxonomy" id="2044937"/>
    <lineage>
        <taxon>Bacteria</taxon>
        <taxon>candidate division KSB3</taxon>
    </lineage>
</organism>
<dbReference type="Proteomes" id="UP000229740">
    <property type="component" value="Unassembled WGS sequence"/>
</dbReference>
<evidence type="ECO:0000313" key="2">
    <source>
        <dbReference type="Proteomes" id="UP000229740"/>
    </source>
</evidence>